<evidence type="ECO:0000313" key="2">
    <source>
        <dbReference type="Proteomes" id="UP000025227"/>
    </source>
</evidence>
<dbReference type="Proteomes" id="UP000025227">
    <property type="component" value="Unplaced"/>
</dbReference>
<protein>
    <submittedName>
        <fullName evidence="3">Lysosome-associated membrane glycoprotein 1</fullName>
    </submittedName>
</protein>
<keyword evidence="1" id="KW-0472">Membrane</keyword>
<reference evidence="3" key="1">
    <citation type="submission" date="2020-12" db="UniProtKB">
        <authorList>
            <consortium name="WormBaseParasite"/>
        </authorList>
    </citation>
    <scope>IDENTIFICATION</scope>
    <source>
        <strain evidence="3">MHco3</strain>
    </source>
</reference>
<evidence type="ECO:0000313" key="3">
    <source>
        <dbReference type="WBParaSite" id="HCON_00044400-00001"/>
    </source>
</evidence>
<feature type="transmembrane region" description="Helical" evidence="1">
    <location>
        <begin position="157"/>
        <end position="180"/>
    </location>
</feature>
<sequence length="208" mass="23411">MLQPAVLNKSLRSFLIILVVDIGFNKCQHLSMVVESFNLRSEQTTHLTCSRIREILLNKKLLKDWHCIGGTKAASREPGMWIMATSPLIKVEEKKVPFEIAYDEVIISTIFELEDKVNQQLTSTATMHLQRENSNLNATMTYIQFRTDETARCSEGISAGVVVSIIEGLMLAAIGVCAALQYYRKKRHPIHSVFGREGAENLGNDNEE</sequence>
<name>A0A7I4Y202_HAECO</name>
<dbReference type="WBParaSite" id="HCON_00044400-00001">
    <property type="protein sequence ID" value="HCON_00044400-00001"/>
    <property type="gene ID" value="HCON_00044400"/>
</dbReference>
<proteinExistence type="predicted"/>
<dbReference type="OMA" id="MWIMATS"/>
<evidence type="ECO:0000256" key="1">
    <source>
        <dbReference type="SAM" id="Phobius"/>
    </source>
</evidence>
<dbReference type="OrthoDB" id="5820636at2759"/>
<accession>A0A7I4Y202</accession>
<keyword evidence="1" id="KW-1133">Transmembrane helix</keyword>
<keyword evidence="1" id="KW-0812">Transmembrane</keyword>
<keyword evidence="2" id="KW-1185">Reference proteome</keyword>
<dbReference type="AlphaFoldDB" id="A0A7I4Y202"/>
<organism evidence="2 3">
    <name type="scientific">Haemonchus contortus</name>
    <name type="common">Barber pole worm</name>
    <dbReference type="NCBI Taxonomy" id="6289"/>
    <lineage>
        <taxon>Eukaryota</taxon>
        <taxon>Metazoa</taxon>
        <taxon>Ecdysozoa</taxon>
        <taxon>Nematoda</taxon>
        <taxon>Chromadorea</taxon>
        <taxon>Rhabditida</taxon>
        <taxon>Rhabditina</taxon>
        <taxon>Rhabditomorpha</taxon>
        <taxon>Strongyloidea</taxon>
        <taxon>Trichostrongylidae</taxon>
        <taxon>Haemonchus</taxon>
    </lineage>
</organism>